<keyword evidence="11" id="KW-1185">Reference proteome</keyword>
<dbReference type="InterPro" id="IPR022764">
    <property type="entry name" value="Peptidase_S54_rhomboid_dom"/>
</dbReference>
<keyword evidence="4 9" id="KW-0812">Transmembrane</keyword>
<keyword evidence="6 9" id="KW-1133">Transmembrane helix</keyword>
<proteinExistence type="inferred from homology"/>
<reference evidence="12 13" key="1">
    <citation type="submission" date="2025-05" db="UniProtKB">
        <authorList>
            <consortium name="RefSeq"/>
        </authorList>
    </citation>
    <scope>IDENTIFICATION</scope>
</reference>
<feature type="compositionally biased region" description="Polar residues" evidence="8">
    <location>
        <begin position="324"/>
        <end position="337"/>
    </location>
</feature>
<comment type="subcellular location">
    <subcellularLocation>
        <location evidence="1">Membrane</location>
        <topology evidence="1">Multi-pass membrane protein</topology>
    </subcellularLocation>
</comment>
<dbReference type="RefSeq" id="XP_005106015.1">
    <property type="nucleotide sequence ID" value="XM_005105958.3"/>
</dbReference>
<dbReference type="Gene3D" id="1.20.1540.10">
    <property type="entry name" value="Rhomboid-like"/>
    <property type="match status" value="1"/>
</dbReference>
<sequence length="354" mass="39002">MVNHRRGGGNLGVMLLAAQMMNMGLEHIPPVTLALVVGQAAIFLDLFPRQFPSPHAICMSSYLVYEHHDWQRMILAAFYHASDMHLYFNMVSLLYKGITLERRFGSPYFAYLVAVFTPLTSIVYVGLGIALSQLLGDQSYLTSCAVGFSGVLFALKVVTTEYSPPGVQYAFGFIPVPSKYMFWAELVLIQLVTPNASFIGHLAGILVGLAYTRGPLKILMDAFLRPGEPGSSRGGSASGSRASSPFSSFTNLFGGRPRFHQGRRPHSPSYFGGSAAPSAPYEGSDGWRNGAHNTQPSAPGYQDYTGGLDEDEQLRRAMEESRRQNLPHSSGSSSQQRLYPDLQDLRTRRAHYYQ</sequence>
<dbReference type="GeneID" id="101855515"/>
<keyword evidence="7 9" id="KW-0472">Membrane</keyword>
<evidence type="ECO:0000313" key="12">
    <source>
        <dbReference type="RefSeq" id="XP_005106015.1"/>
    </source>
</evidence>
<dbReference type="PANTHER" id="PTHR43066:SF1">
    <property type="entry name" value="RHOMBOID PROTEIN 2"/>
    <property type="match status" value="1"/>
</dbReference>
<evidence type="ECO:0000256" key="3">
    <source>
        <dbReference type="ARBA" id="ARBA00022670"/>
    </source>
</evidence>
<evidence type="ECO:0000256" key="4">
    <source>
        <dbReference type="ARBA" id="ARBA00022692"/>
    </source>
</evidence>
<evidence type="ECO:0000256" key="7">
    <source>
        <dbReference type="ARBA" id="ARBA00023136"/>
    </source>
</evidence>
<name>A0ABM0K0Q0_APLCA</name>
<evidence type="ECO:0000256" key="8">
    <source>
        <dbReference type="SAM" id="MobiDB-lite"/>
    </source>
</evidence>
<gene>
    <name evidence="12 13" type="primary">LOC101855515</name>
</gene>
<keyword evidence="3" id="KW-0645">Protease</keyword>
<protein>
    <submittedName>
        <fullName evidence="12 13">Rhomboid-related protein 4</fullName>
    </submittedName>
</protein>
<accession>A0ABM0K0Q0</accession>
<dbReference type="InterPro" id="IPR003903">
    <property type="entry name" value="UIM_dom"/>
</dbReference>
<feature type="transmembrane region" description="Helical" evidence="9">
    <location>
        <begin position="69"/>
        <end position="88"/>
    </location>
</feature>
<organism evidence="11 12">
    <name type="scientific">Aplysia californica</name>
    <name type="common">California sea hare</name>
    <dbReference type="NCBI Taxonomy" id="6500"/>
    <lineage>
        <taxon>Eukaryota</taxon>
        <taxon>Metazoa</taxon>
        <taxon>Spiralia</taxon>
        <taxon>Lophotrochozoa</taxon>
        <taxon>Mollusca</taxon>
        <taxon>Gastropoda</taxon>
        <taxon>Heterobranchia</taxon>
        <taxon>Euthyneura</taxon>
        <taxon>Tectipleura</taxon>
        <taxon>Aplysiida</taxon>
        <taxon>Aplysioidea</taxon>
        <taxon>Aplysiidae</taxon>
        <taxon>Aplysia</taxon>
    </lineage>
</organism>
<evidence type="ECO:0000256" key="2">
    <source>
        <dbReference type="ARBA" id="ARBA00009045"/>
    </source>
</evidence>
<dbReference type="InterPro" id="IPR035952">
    <property type="entry name" value="Rhomboid-like_sf"/>
</dbReference>
<feature type="domain" description="Peptidase S54 rhomboid" evidence="10">
    <location>
        <begin position="68"/>
        <end position="212"/>
    </location>
</feature>
<evidence type="ECO:0000313" key="13">
    <source>
        <dbReference type="RefSeq" id="XP_005106016.1"/>
    </source>
</evidence>
<feature type="region of interest" description="Disordered" evidence="8">
    <location>
        <begin position="257"/>
        <end position="354"/>
    </location>
</feature>
<feature type="compositionally biased region" description="Basic and acidic residues" evidence="8">
    <location>
        <begin position="313"/>
        <end position="323"/>
    </location>
</feature>
<keyword evidence="5" id="KW-0378">Hydrolase</keyword>
<evidence type="ECO:0000259" key="10">
    <source>
        <dbReference type="Pfam" id="PF01694"/>
    </source>
</evidence>
<comment type="similarity">
    <text evidence="2">Belongs to the peptidase S54 family.</text>
</comment>
<evidence type="ECO:0000256" key="9">
    <source>
        <dbReference type="SAM" id="Phobius"/>
    </source>
</evidence>
<dbReference type="PANTHER" id="PTHR43066">
    <property type="entry name" value="RHOMBOID-RELATED PROTEIN"/>
    <property type="match status" value="1"/>
</dbReference>
<dbReference type="SUPFAM" id="SSF144091">
    <property type="entry name" value="Rhomboid-like"/>
    <property type="match status" value="1"/>
</dbReference>
<evidence type="ECO:0000256" key="5">
    <source>
        <dbReference type="ARBA" id="ARBA00022801"/>
    </source>
</evidence>
<evidence type="ECO:0000313" key="11">
    <source>
        <dbReference type="Proteomes" id="UP000694888"/>
    </source>
</evidence>
<dbReference type="Proteomes" id="UP000694888">
    <property type="component" value="Unplaced"/>
</dbReference>
<dbReference type="Pfam" id="PF01694">
    <property type="entry name" value="Rhomboid"/>
    <property type="match status" value="1"/>
</dbReference>
<dbReference type="PROSITE" id="PS50330">
    <property type="entry name" value="UIM"/>
    <property type="match status" value="1"/>
</dbReference>
<feature type="compositionally biased region" description="Basic residues" evidence="8">
    <location>
        <begin position="257"/>
        <end position="266"/>
    </location>
</feature>
<dbReference type="RefSeq" id="XP_005106016.1">
    <property type="nucleotide sequence ID" value="XM_005105959.3"/>
</dbReference>
<evidence type="ECO:0000256" key="6">
    <source>
        <dbReference type="ARBA" id="ARBA00022989"/>
    </source>
</evidence>
<evidence type="ECO:0000256" key="1">
    <source>
        <dbReference type="ARBA" id="ARBA00004141"/>
    </source>
</evidence>
<feature type="transmembrane region" description="Helical" evidence="9">
    <location>
        <begin position="31"/>
        <end position="48"/>
    </location>
</feature>
<feature type="transmembrane region" description="Helical" evidence="9">
    <location>
        <begin position="180"/>
        <end position="211"/>
    </location>
</feature>
<feature type="transmembrane region" description="Helical" evidence="9">
    <location>
        <begin position="108"/>
        <end position="127"/>
    </location>
</feature>